<evidence type="ECO:0000256" key="1">
    <source>
        <dbReference type="ARBA" id="ARBA00022860"/>
    </source>
</evidence>
<feature type="compositionally biased region" description="Basic and acidic residues" evidence="4">
    <location>
        <begin position="125"/>
        <end position="151"/>
    </location>
</feature>
<feature type="region of interest" description="Disordered" evidence="4">
    <location>
        <begin position="23"/>
        <end position="339"/>
    </location>
</feature>
<organism evidence="5 6">
    <name type="scientific">Riccia sorocarpa</name>
    <dbReference type="NCBI Taxonomy" id="122646"/>
    <lineage>
        <taxon>Eukaryota</taxon>
        <taxon>Viridiplantae</taxon>
        <taxon>Streptophyta</taxon>
        <taxon>Embryophyta</taxon>
        <taxon>Marchantiophyta</taxon>
        <taxon>Marchantiopsida</taxon>
        <taxon>Marchantiidae</taxon>
        <taxon>Marchantiales</taxon>
        <taxon>Ricciaceae</taxon>
        <taxon>Riccia</taxon>
    </lineage>
</organism>
<dbReference type="GO" id="GO:0005516">
    <property type="term" value="F:calmodulin binding"/>
    <property type="evidence" value="ECO:0007669"/>
    <property type="project" value="UniProtKB-KW"/>
</dbReference>
<protein>
    <recommendedName>
        <fullName evidence="7">DUF4005 domain-containing protein</fullName>
    </recommendedName>
</protein>
<name>A0ABD3I9U7_9MARC</name>
<dbReference type="SMART" id="SM00015">
    <property type="entry name" value="IQ"/>
    <property type="match status" value="2"/>
</dbReference>
<feature type="compositionally biased region" description="Polar residues" evidence="4">
    <location>
        <begin position="104"/>
        <end position="116"/>
    </location>
</feature>
<dbReference type="PROSITE" id="PS50096">
    <property type="entry name" value="IQ"/>
    <property type="match status" value="2"/>
</dbReference>
<dbReference type="PANTHER" id="PTHR32295:SF6">
    <property type="entry name" value="PROTEIN IQ-DOMAIN 18"/>
    <property type="match status" value="1"/>
</dbReference>
<dbReference type="Pfam" id="PF00612">
    <property type="entry name" value="IQ"/>
    <property type="match status" value="2"/>
</dbReference>
<keyword evidence="1" id="KW-0112">Calmodulin-binding</keyword>
<dbReference type="AlphaFoldDB" id="A0ABD3I9U7"/>
<evidence type="ECO:0000313" key="6">
    <source>
        <dbReference type="Proteomes" id="UP001633002"/>
    </source>
</evidence>
<dbReference type="Gene3D" id="1.20.5.190">
    <property type="match status" value="1"/>
</dbReference>
<gene>
    <name evidence="5" type="ORF">R1sor_018492</name>
</gene>
<reference evidence="5 6" key="1">
    <citation type="submission" date="2024-09" db="EMBL/GenBank/DDBJ databases">
        <title>Chromosome-scale assembly of Riccia sorocarpa.</title>
        <authorList>
            <person name="Paukszto L."/>
        </authorList>
    </citation>
    <scope>NUCLEOTIDE SEQUENCE [LARGE SCALE GENOMIC DNA]</scope>
    <source>
        <strain evidence="5">LP-2024</strain>
        <tissue evidence="5">Aerial parts of the thallus</tissue>
    </source>
</reference>
<feature type="compositionally biased region" description="Basic and acidic residues" evidence="4">
    <location>
        <begin position="70"/>
        <end position="79"/>
    </location>
</feature>
<evidence type="ECO:0000256" key="2">
    <source>
        <dbReference type="ARBA" id="ARBA00024341"/>
    </source>
</evidence>
<dbReference type="InterPro" id="IPR027417">
    <property type="entry name" value="P-loop_NTPase"/>
</dbReference>
<dbReference type="EMBL" id="JBJQOH010000001">
    <property type="protein sequence ID" value="KAL3700470.1"/>
    <property type="molecule type" value="Genomic_DNA"/>
</dbReference>
<feature type="region of interest" description="Disordered" evidence="4">
    <location>
        <begin position="398"/>
        <end position="423"/>
    </location>
</feature>
<feature type="compositionally biased region" description="Basic and acidic residues" evidence="4">
    <location>
        <begin position="189"/>
        <end position="217"/>
    </location>
</feature>
<feature type="compositionally biased region" description="Polar residues" evidence="4">
    <location>
        <begin position="177"/>
        <end position="188"/>
    </location>
</feature>
<feature type="compositionally biased region" description="Polar residues" evidence="4">
    <location>
        <begin position="219"/>
        <end position="230"/>
    </location>
</feature>
<feature type="compositionally biased region" description="Basic and acidic residues" evidence="4">
    <location>
        <begin position="162"/>
        <end position="176"/>
    </location>
</feature>
<feature type="compositionally biased region" description="Polar residues" evidence="4">
    <location>
        <begin position="37"/>
        <end position="68"/>
    </location>
</feature>
<accession>A0ABD3I9U7</accession>
<feature type="compositionally biased region" description="Polar residues" evidence="4">
    <location>
        <begin position="238"/>
        <end position="248"/>
    </location>
</feature>
<dbReference type="InterPro" id="IPR000048">
    <property type="entry name" value="IQ_motif_EF-hand-BS"/>
</dbReference>
<feature type="compositionally biased region" description="Basic and acidic residues" evidence="4">
    <location>
        <begin position="265"/>
        <end position="293"/>
    </location>
</feature>
<comment type="similarity">
    <text evidence="2">Belongs to the IQD family.</text>
</comment>
<evidence type="ECO:0000313" key="5">
    <source>
        <dbReference type="EMBL" id="KAL3700470.1"/>
    </source>
</evidence>
<keyword evidence="6" id="KW-1185">Reference proteome</keyword>
<feature type="compositionally biased region" description="Polar residues" evidence="4">
    <location>
        <begin position="81"/>
        <end position="96"/>
    </location>
</feature>
<evidence type="ECO:0000256" key="3">
    <source>
        <dbReference type="ARBA" id="ARBA00045534"/>
    </source>
</evidence>
<dbReference type="PANTHER" id="PTHR32295">
    <property type="entry name" value="IQ-DOMAIN 5-RELATED"/>
    <property type="match status" value="1"/>
</dbReference>
<dbReference type="Proteomes" id="UP001633002">
    <property type="component" value="Unassembled WGS sequence"/>
</dbReference>
<evidence type="ECO:0000256" key="4">
    <source>
        <dbReference type="SAM" id="MobiDB-lite"/>
    </source>
</evidence>
<evidence type="ECO:0008006" key="7">
    <source>
        <dbReference type="Google" id="ProtNLM"/>
    </source>
</evidence>
<comment type="function">
    <text evidence="3">May be involved in cooperative interactions with calmodulins or calmodulin-like proteins. Recruits calmodulin proteins to microtubules, thus being a potential scaffold in cellular signaling and trafficking. May associate with nucleic acids and regulate gene expression at the transcriptional or post-transcriptional level.</text>
</comment>
<sequence>MMGKSGGWIHSIKKAVHNHLVGDIDPNKFQHLPGPSKGTTPRTQSECSSSSSHTVDAQYQRSSVSARGSSHYEQEERRRYSTSSQVHYAESNTYRKSPTHDRASSSSGTSPFTMGSPSPWGCTNRDSERPRRDKDSGDHSHLVKLYREDRAGGTVSGNPINKDGKPRSRTSYDRKSTNGSGENWSAASEQDRSEERRRPSTSSQKERSPREKPHVDTGRLSNASQQNNERSVLEKGRSSTSPNYNSGKTAPIVDDNRSPSAPWLPDDRTKNLLTEIHSKSQQENRRPSTDKGRPKPPASPRKAVIIPPAPTSFDRKSSSSSTMSIAQAGGRARSITSEGSNMSEEFVDLVFPLPDANTPLTTTTRASPHHPQHQRRKGAAPIATMQEVFSSHEYEAPISPGSQRRKSGNFHSKSVVPLSEHGTKSLLPPDYRNPLAAVAVADLGVVMFHAGEAGVGGMLGEWAAVMIQSFWRGYAARMAVKRLRALVRLQALARGYLARKKFRPLVHARIQAARARNKLSRNSKVQLHPTSNGYGIAQTILQNQPHQYTFAQPVLENSLTPAARKSSKSRENSIPDVRDWNNPVKLITVAELKQEVLMKKEKTRQEQQQQQR</sequence>
<dbReference type="SUPFAM" id="SSF52540">
    <property type="entry name" value="P-loop containing nucleoside triphosphate hydrolases"/>
    <property type="match status" value="1"/>
</dbReference>
<comment type="caution">
    <text evidence="5">The sequence shown here is derived from an EMBL/GenBank/DDBJ whole genome shotgun (WGS) entry which is preliminary data.</text>
</comment>
<proteinExistence type="inferred from homology"/>